<dbReference type="AlphaFoldDB" id="L7LH07"/>
<evidence type="ECO:0000313" key="2">
    <source>
        <dbReference type="EMBL" id="GAC59348.1"/>
    </source>
</evidence>
<dbReference type="Pfam" id="PF14594">
    <property type="entry name" value="Sipho_Gp37"/>
    <property type="match status" value="1"/>
</dbReference>
<dbReference type="InterPro" id="IPR029432">
    <property type="entry name" value="Gp28/Gp37-like_dom"/>
</dbReference>
<organism evidence="2 3">
    <name type="scientific">Gordonia sihwensis NBRC 108236</name>
    <dbReference type="NCBI Taxonomy" id="1223544"/>
    <lineage>
        <taxon>Bacteria</taxon>
        <taxon>Bacillati</taxon>
        <taxon>Actinomycetota</taxon>
        <taxon>Actinomycetes</taxon>
        <taxon>Mycobacteriales</taxon>
        <taxon>Gordoniaceae</taxon>
        <taxon>Gordonia</taxon>
    </lineage>
</organism>
<proteinExistence type="predicted"/>
<dbReference type="EMBL" id="BANU01000001">
    <property type="protein sequence ID" value="GAC59348.1"/>
    <property type="molecule type" value="Genomic_DNA"/>
</dbReference>
<dbReference type="RefSeq" id="WP_006894535.1">
    <property type="nucleotide sequence ID" value="NZ_BANU01000001.1"/>
</dbReference>
<gene>
    <name evidence="2" type="ORF">GSI01S_01_03150</name>
</gene>
<name>L7LH07_9ACTN</name>
<comment type="caution">
    <text evidence="2">The sequence shown here is derived from an EMBL/GenBank/DDBJ whole genome shotgun (WGS) entry which is preliminary data.</text>
</comment>
<keyword evidence="3" id="KW-1185">Reference proteome</keyword>
<evidence type="ECO:0000313" key="3">
    <source>
        <dbReference type="Proteomes" id="UP000035083"/>
    </source>
</evidence>
<sequence>MSDLDRIYHELSERDDAARRAHFSSTLIQLWDGNMEYPLQVRSVIDHEGEDPTWSVGGGVTHFAYDSPEGHYCYDLIRPDEDLHLTVELVDPDDPSIGWESRVAFKAVNVDLVDQEDGTQIVEVQWTTALAHWEHLILMAVPMLPPQLQPIHYWVALGNIRTQFLLALHMALAVTYSPLWRFVDNPFSIASYRDAVDPRRWPLMVSPLTALRDATKPVLAAFRFDMALPAMIDQLRDADCWPVARQWLPGDPQPFPSHVTLVRPTLILDIEHEELVPGITGTFVDGYIHLLVGLADDLITEVVHPILDPSLLPKNPSQHPLGDKLGLAPAKPWPLYRRGEYSGIVEGRISLRKSLGTVFWTGGRSPEWVNQAITLAISTALDYVGFTMGIPGLGNLYQGQLDNTVLAFAKTEDRRRARGAGRFAFRHVWCSEASVGFGMATAIALRKGWFDSKPRMVRTVEVIDGFPYRIYRDVKKGSACCFEMPDGSIYVDRITNIKHRLDRETEMRYALVVGDDTGDEDPIAELWGRWNQMRDVARKLFLEH</sequence>
<reference evidence="2 3" key="1">
    <citation type="submission" date="2012-12" db="EMBL/GenBank/DDBJ databases">
        <title>Whole genome shotgun sequence of Gordonia sihwensis NBRC 108236.</title>
        <authorList>
            <person name="Yoshida I."/>
            <person name="Hosoyama A."/>
            <person name="Tsuchikane K."/>
            <person name="Ando Y."/>
            <person name="Baba S."/>
            <person name="Ohji S."/>
            <person name="Hamada M."/>
            <person name="Tamura T."/>
            <person name="Yamazoe A."/>
            <person name="Yamazaki S."/>
            <person name="Fujita N."/>
        </authorList>
    </citation>
    <scope>NUCLEOTIDE SEQUENCE [LARGE SCALE GENOMIC DNA]</scope>
    <source>
        <strain evidence="2 3">NBRC 108236</strain>
    </source>
</reference>
<accession>L7LH07</accession>
<protein>
    <recommendedName>
        <fullName evidence="1">Gp28/Gp37-like domain-containing protein</fullName>
    </recommendedName>
</protein>
<dbReference type="Proteomes" id="UP000035083">
    <property type="component" value="Unassembled WGS sequence"/>
</dbReference>
<evidence type="ECO:0000259" key="1">
    <source>
        <dbReference type="Pfam" id="PF14594"/>
    </source>
</evidence>
<dbReference type="eggNOG" id="ENOG5031DPM">
    <property type="taxonomic scope" value="Bacteria"/>
</dbReference>
<feature type="domain" description="Gp28/Gp37-like" evidence="1">
    <location>
        <begin position="28"/>
        <end position="515"/>
    </location>
</feature>